<organism evidence="1 2">
    <name type="scientific">Undibacterium cyanobacteriorum</name>
    <dbReference type="NCBI Taxonomy" id="3073561"/>
    <lineage>
        <taxon>Bacteria</taxon>
        <taxon>Pseudomonadati</taxon>
        <taxon>Pseudomonadota</taxon>
        <taxon>Betaproteobacteria</taxon>
        <taxon>Burkholderiales</taxon>
        <taxon>Oxalobacteraceae</taxon>
        <taxon>Undibacterium</taxon>
    </lineage>
</organism>
<protein>
    <submittedName>
        <fullName evidence="1">Uncharacterized protein</fullName>
    </submittedName>
</protein>
<evidence type="ECO:0000313" key="1">
    <source>
        <dbReference type="EMBL" id="WMW78915.1"/>
    </source>
</evidence>
<reference evidence="1" key="1">
    <citation type="submission" date="2023-09" db="EMBL/GenBank/DDBJ databases">
        <title>Undibacterium sp. 20NA77.5 isolated from freshwater.</title>
        <authorList>
            <person name="Le V."/>
            <person name="Ko S.-R."/>
            <person name="Ahn C.-Y."/>
            <person name="Oh H.-M."/>
        </authorList>
    </citation>
    <scope>NUCLEOTIDE SEQUENCE</scope>
    <source>
        <strain evidence="1">20NA77.5</strain>
    </source>
</reference>
<dbReference type="EMBL" id="CP133720">
    <property type="protein sequence ID" value="WMW78915.1"/>
    <property type="molecule type" value="Genomic_DNA"/>
</dbReference>
<keyword evidence="2" id="KW-1185">Reference proteome</keyword>
<evidence type="ECO:0000313" key="2">
    <source>
        <dbReference type="Proteomes" id="UP001181355"/>
    </source>
</evidence>
<sequence length="160" mass="18183">MLITKLKIYLFLIFFVTYGSALAENEGLSRTVKIEKTRSFSSKELWNSTGTKTVASSDASISYRLMDHELDHESPNSKSGMRLCALVMVGTGDLGITPVSFRIWTKQGCEFEIVARPRIDSEALFFDFLFGMNEVMTMRIDSNFDVSIDDRYLGKIRLPR</sequence>
<proteinExistence type="predicted"/>
<dbReference type="RefSeq" id="WP_309480417.1">
    <property type="nucleotide sequence ID" value="NZ_CP133720.1"/>
</dbReference>
<dbReference type="Proteomes" id="UP001181355">
    <property type="component" value="Chromosome"/>
</dbReference>
<gene>
    <name evidence="1" type="ORF">RF679_09570</name>
</gene>
<name>A0ABY9RE39_9BURK</name>
<accession>A0ABY9RE39</accession>